<accession>A0ABU8YH34</accession>
<dbReference type="Pfam" id="PF00989">
    <property type="entry name" value="PAS"/>
    <property type="match status" value="1"/>
</dbReference>
<dbReference type="InterPro" id="IPR035965">
    <property type="entry name" value="PAS-like_dom_sf"/>
</dbReference>
<dbReference type="InterPro" id="IPR000014">
    <property type="entry name" value="PAS"/>
</dbReference>
<evidence type="ECO:0000256" key="3">
    <source>
        <dbReference type="ARBA" id="ARBA00022553"/>
    </source>
</evidence>
<dbReference type="Pfam" id="PF02518">
    <property type="entry name" value="HATPase_c"/>
    <property type="match status" value="1"/>
</dbReference>
<evidence type="ECO:0000313" key="14">
    <source>
        <dbReference type="Proteomes" id="UP001384579"/>
    </source>
</evidence>
<keyword evidence="7" id="KW-0067">ATP-binding</keyword>
<dbReference type="SUPFAM" id="SSF55785">
    <property type="entry name" value="PYP-like sensor domain (PAS domain)"/>
    <property type="match status" value="2"/>
</dbReference>
<dbReference type="InterPro" id="IPR001610">
    <property type="entry name" value="PAC"/>
</dbReference>
<dbReference type="EC" id="2.7.13.3" evidence="2"/>
<name>A0ABU8YH34_9CYAN</name>
<dbReference type="CDD" id="cd00082">
    <property type="entry name" value="HisKA"/>
    <property type="match status" value="1"/>
</dbReference>
<dbReference type="PROSITE" id="PS50112">
    <property type="entry name" value="PAS"/>
    <property type="match status" value="2"/>
</dbReference>
<dbReference type="InterPro" id="IPR013767">
    <property type="entry name" value="PAS_fold"/>
</dbReference>
<dbReference type="CDD" id="cd00130">
    <property type="entry name" value="PAS"/>
    <property type="match status" value="2"/>
</dbReference>
<organism evidence="13 14">
    <name type="scientific">Microcoleus anatoxicus PTRS2</name>
    <dbReference type="NCBI Taxonomy" id="2705321"/>
    <lineage>
        <taxon>Bacteria</taxon>
        <taxon>Bacillati</taxon>
        <taxon>Cyanobacteriota</taxon>
        <taxon>Cyanophyceae</taxon>
        <taxon>Oscillatoriophycideae</taxon>
        <taxon>Oscillatoriales</taxon>
        <taxon>Microcoleaceae</taxon>
        <taxon>Microcoleus</taxon>
        <taxon>Microcoleus anatoxicus</taxon>
    </lineage>
</organism>
<comment type="catalytic activity">
    <reaction evidence="1">
        <text>ATP + protein L-histidine = ADP + protein N-phospho-L-histidine.</text>
        <dbReference type="EC" id="2.7.13.3"/>
    </reaction>
</comment>
<dbReference type="Gene3D" id="1.10.287.130">
    <property type="match status" value="1"/>
</dbReference>
<evidence type="ECO:0000259" key="10">
    <source>
        <dbReference type="PROSITE" id="PS50109"/>
    </source>
</evidence>
<dbReference type="PANTHER" id="PTHR43065:SF50">
    <property type="entry name" value="HISTIDINE KINASE"/>
    <property type="match status" value="1"/>
</dbReference>
<evidence type="ECO:0000256" key="2">
    <source>
        <dbReference type="ARBA" id="ARBA00012438"/>
    </source>
</evidence>
<evidence type="ECO:0000256" key="5">
    <source>
        <dbReference type="ARBA" id="ARBA00022741"/>
    </source>
</evidence>
<evidence type="ECO:0000256" key="8">
    <source>
        <dbReference type="ARBA" id="ARBA00023012"/>
    </source>
</evidence>
<dbReference type="InterPro" id="IPR036097">
    <property type="entry name" value="HisK_dim/P_sf"/>
</dbReference>
<gene>
    <name evidence="13" type="ORF">WMG39_02220</name>
</gene>
<dbReference type="RefSeq" id="WP_340518393.1">
    <property type="nucleotide sequence ID" value="NZ_JBBLXS010000015.1"/>
</dbReference>
<dbReference type="PROSITE" id="PS50113">
    <property type="entry name" value="PAC"/>
    <property type="match status" value="1"/>
</dbReference>
<keyword evidence="4" id="KW-0808">Transferase</keyword>
<dbReference type="Proteomes" id="UP001384579">
    <property type="component" value="Unassembled WGS sequence"/>
</dbReference>
<dbReference type="InterPro" id="IPR003661">
    <property type="entry name" value="HisK_dim/P_dom"/>
</dbReference>
<dbReference type="Gene3D" id="3.30.565.10">
    <property type="entry name" value="Histidine kinase-like ATPase, C-terminal domain"/>
    <property type="match status" value="1"/>
</dbReference>
<protein>
    <recommendedName>
        <fullName evidence="2">histidine kinase</fullName>
        <ecNumber evidence="2">2.7.13.3</ecNumber>
    </recommendedName>
</protein>
<evidence type="ECO:0000259" key="11">
    <source>
        <dbReference type="PROSITE" id="PS50112"/>
    </source>
</evidence>
<evidence type="ECO:0000259" key="12">
    <source>
        <dbReference type="PROSITE" id="PS50113"/>
    </source>
</evidence>
<dbReference type="SUPFAM" id="SSF55874">
    <property type="entry name" value="ATPase domain of HSP90 chaperone/DNA topoisomerase II/histidine kinase"/>
    <property type="match status" value="1"/>
</dbReference>
<dbReference type="InterPro" id="IPR003594">
    <property type="entry name" value="HATPase_dom"/>
</dbReference>
<dbReference type="SUPFAM" id="SSF47384">
    <property type="entry name" value="Homodimeric domain of signal transducing histidine kinase"/>
    <property type="match status" value="1"/>
</dbReference>
<dbReference type="InterPro" id="IPR036890">
    <property type="entry name" value="HATPase_C_sf"/>
</dbReference>
<reference evidence="13 14" key="1">
    <citation type="journal article" date="2020" name="Harmful Algae">
        <title>Molecular and morphological characterization of a novel dihydroanatoxin-a producing Microcoleus species (cyanobacteria) from the Russian River, California, USA.</title>
        <authorList>
            <person name="Conklin K.Y."/>
            <person name="Stancheva R."/>
            <person name="Otten T.G."/>
            <person name="Fadness R."/>
            <person name="Boyer G.L."/>
            <person name="Read B."/>
            <person name="Zhang X."/>
            <person name="Sheath R.G."/>
        </authorList>
    </citation>
    <scope>NUCLEOTIDE SEQUENCE [LARGE SCALE GENOMIC DNA]</scope>
    <source>
        <strain evidence="13 14">PTRS2</strain>
    </source>
</reference>
<dbReference type="SMART" id="SM00091">
    <property type="entry name" value="PAS"/>
    <property type="match status" value="2"/>
</dbReference>
<evidence type="ECO:0000256" key="1">
    <source>
        <dbReference type="ARBA" id="ARBA00000085"/>
    </source>
</evidence>
<dbReference type="PANTHER" id="PTHR43065">
    <property type="entry name" value="SENSOR HISTIDINE KINASE"/>
    <property type="match status" value="1"/>
</dbReference>
<dbReference type="NCBIfam" id="TIGR00229">
    <property type="entry name" value="sensory_box"/>
    <property type="match status" value="2"/>
</dbReference>
<dbReference type="PROSITE" id="PS50109">
    <property type="entry name" value="HIS_KIN"/>
    <property type="match status" value="1"/>
</dbReference>
<evidence type="ECO:0000256" key="4">
    <source>
        <dbReference type="ARBA" id="ARBA00022679"/>
    </source>
</evidence>
<keyword evidence="9" id="KW-0175">Coiled coil</keyword>
<proteinExistence type="predicted"/>
<feature type="domain" description="PAS" evidence="11">
    <location>
        <begin position="207"/>
        <end position="276"/>
    </location>
</feature>
<evidence type="ECO:0000256" key="6">
    <source>
        <dbReference type="ARBA" id="ARBA00022777"/>
    </source>
</evidence>
<comment type="caution">
    <text evidence="13">The sequence shown here is derived from an EMBL/GenBank/DDBJ whole genome shotgun (WGS) entry which is preliminary data.</text>
</comment>
<feature type="domain" description="Histidine kinase" evidence="10">
    <location>
        <begin position="372"/>
        <end position="638"/>
    </location>
</feature>
<feature type="coiled-coil region" evidence="9">
    <location>
        <begin position="51"/>
        <end position="85"/>
    </location>
</feature>
<dbReference type="PRINTS" id="PR00344">
    <property type="entry name" value="BCTRLSENSOR"/>
</dbReference>
<dbReference type="InterPro" id="IPR004358">
    <property type="entry name" value="Sig_transdc_His_kin-like_C"/>
</dbReference>
<dbReference type="SMART" id="SM00387">
    <property type="entry name" value="HATPase_c"/>
    <property type="match status" value="1"/>
</dbReference>
<dbReference type="InterPro" id="IPR000700">
    <property type="entry name" value="PAS-assoc_C"/>
</dbReference>
<keyword evidence="14" id="KW-1185">Reference proteome</keyword>
<keyword evidence="6" id="KW-0418">Kinase</keyword>
<dbReference type="InterPro" id="IPR005467">
    <property type="entry name" value="His_kinase_dom"/>
</dbReference>
<dbReference type="EMBL" id="JBBLXS010000015">
    <property type="protein sequence ID" value="MEK0183658.1"/>
    <property type="molecule type" value="Genomic_DNA"/>
</dbReference>
<keyword evidence="5" id="KW-0547">Nucleotide-binding</keyword>
<evidence type="ECO:0000256" key="7">
    <source>
        <dbReference type="ARBA" id="ARBA00022840"/>
    </source>
</evidence>
<evidence type="ECO:0000256" key="9">
    <source>
        <dbReference type="SAM" id="Coils"/>
    </source>
</evidence>
<dbReference type="Pfam" id="PF13426">
    <property type="entry name" value="PAS_9"/>
    <property type="match status" value="1"/>
</dbReference>
<feature type="domain" description="PAC" evidence="12">
    <location>
        <begin position="275"/>
        <end position="331"/>
    </location>
</feature>
<keyword evidence="8" id="KW-0902">Two-component regulatory system</keyword>
<sequence>MFSKDIEQGNPSNNVAILSNTVAKNSGLSSKYLVSTGLGNTSVPSQMSEAYSFNLCELQQMEKAMEQLKQDLKASESRFRNAIEKNADGMAIVNKRGLVAFVNSSAEALFNCKAEELLGKEFFGVLVVEGSACDIEMEADIIPQVGNTDRTGMRVVQTEVKAIRKDKENAVVEMRVVETEWEGEMAYLATLRDITDRKRTQEILWLYDRAMAATSTGIVISDATKPEHPIVYCNPAFETITGYQRQEILGKNCRFLQGIDTDPAALVIIRQALQSESECQVILKNYRKDGTAFWNALSISPVRDRTGKLTHFIGVQRDITDRKKAEEDLQISEAQSREQATKLAAALQEVKETHSQLVQSDKMSSLGLLIAGVAHEINNPISFISCNLGHLNNYTQDLLHILELYQLQYPEPAAEIQAEAEAIELDFIAKDLPQILSSMNVGVERISQIVQSLRNFSRNDNSEMKPINLHEGIDSTLLILNHRLKGKGEIPPIQIIKEYGDLPTVECFSGPINQVFMNILSNAIDALDDWNQQRGLAESRGNPSQIKISTKLRDTVGDRFPAPNFAEITITDSGPGMSEEVKQHIFDSFFTTKPIGKGTGMGLSISHQIVVEKHNGELDCISELGKGTTFIISIPIKQ</sequence>
<keyword evidence="3" id="KW-0597">Phosphoprotein</keyword>
<feature type="domain" description="PAS" evidence="11">
    <location>
        <begin position="75"/>
        <end position="123"/>
    </location>
</feature>
<dbReference type="SMART" id="SM00086">
    <property type="entry name" value="PAC"/>
    <property type="match status" value="2"/>
</dbReference>
<evidence type="ECO:0000313" key="13">
    <source>
        <dbReference type="EMBL" id="MEK0183658.1"/>
    </source>
</evidence>
<dbReference type="Gene3D" id="3.30.450.20">
    <property type="entry name" value="PAS domain"/>
    <property type="match status" value="2"/>
</dbReference>